<dbReference type="InterPro" id="IPR026983">
    <property type="entry name" value="DHC"/>
</dbReference>
<sequence>MASLKPPNTLHSKSIFFMKSQGAKLTRDNIGEEVTYTDCEGVLLDDIDLVTREVFLPLLCSDESQTKSSSVSADRLMDQLHRITANAEVSSGYIIGLLKHEPVEDLERIYGKQPGPLDELSLWEKRQLMLHSIENQLDGPVAKDIIKNLEEAQSQYATSFQQIKRDIHKALKETNDILQFWETMKPWFVELHEAINPLDQLRLLPPIVHTLLLVWQYSRYYHQPANFSTLLRVISNEIVHRATAVIGENVMDDPTMSYSKLKDALKVCAAFRGTYLDYRDRADGINNENIKAHSDKMTHNAKGDHLFSTKLYGPYAYRPEFGLTGEQAEGSVENLATDRDLYGNSPWPQRNALCFNTLNAFMERCNDVLELVQTTRHFKLLADTAAVGGAGSQSLDALVKEINIRFHDAMMCFFDSVKNVLEIDGTQAFEKAFFAFRSVVKMLEMQLSEIIRQGFAQCPTVGSQLRLLEVFEGISSREMVQANLKEKDKMLLHGFTNELTQVKTMFEYLAKSPPLHKNMPSVVSRIQWVHALRQRILLPMEKLKKIAPQLLEGDIGWQLRDMYTECLSDFDKYENKVINKWQEKINSELTEKLKQPVMVAEDYDDETELRPQVLHVNLDPNLLLLLREIHYLSSEPFLVAVPTAARELVRNTGPYMLSVLATRLETIVSKYNTIMKMIGDYERPLFERKLARIDQLLDKGLNQLTWRSKDLNDFIEAASQLICTDVHVNLDIVQSNSREITEAALGWCKGTTTSILLYCCYSAGT</sequence>
<evidence type="ECO:0000313" key="2">
    <source>
        <dbReference type="EMBL" id="KAF6031549.1"/>
    </source>
</evidence>
<dbReference type="PANTHER" id="PTHR46532">
    <property type="entry name" value="MALE FERTILITY FACTOR KL5"/>
    <property type="match status" value="1"/>
</dbReference>
<dbReference type="OrthoDB" id="10251809at2759"/>
<dbReference type="Proteomes" id="UP000593567">
    <property type="component" value="Unassembled WGS sequence"/>
</dbReference>
<dbReference type="InterPro" id="IPR013594">
    <property type="entry name" value="Dynein_heavy_tail"/>
</dbReference>
<name>A0A7J7JYR4_BUGNE</name>
<evidence type="ECO:0000313" key="3">
    <source>
        <dbReference type="Proteomes" id="UP000593567"/>
    </source>
</evidence>
<keyword evidence="3" id="KW-1185">Reference proteome</keyword>
<dbReference type="Pfam" id="PF08385">
    <property type="entry name" value="DHC_N1"/>
    <property type="match status" value="2"/>
</dbReference>
<accession>A0A7J7JYR4</accession>
<dbReference type="GO" id="GO:0045505">
    <property type="term" value="F:dynein intermediate chain binding"/>
    <property type="evidence" value="ECO:0007669"/>
    <property type="project" value="InterPro"/>
</dbReference>
<evidence type="ECO:0000259" key="1">
    <source>
        <dbReference type="Pfam" id="PF08385"/>
    </source>
</evidence>
<organism evidence="2 3">
    <name type="scientific">Bugula neritina</name>
    <name type="common">Brown bryozoan</name>
    <name type="synonym">Sertularia neritina</name>
    <dbReference type="NCBI Taxonomy" id="10212"/>
    <lineage>
        <taxon>Eukaryota</taxon>
        <taxon>Metazoa</taxon>
        <taxon>Spiralia</taxon>
        <taxon>Lophotrochozoa</taxon>
        <taxon>Bryozoa</taxon>
        <taxon>Gymnolaemata</taxon>
        <taxon>Cheilostomatida</taxon>
        <taxon>Flustrina</taxon>
        <taxon>Buguloidea</taxon>
        <taxon>Bugulidae</taxon>
        <taxon>Bugula</taxon>
    </lineage>
</organism>
<dbReference type="PANTHER" id="PTHR46532:SF11">
    <property type="entry name" value="DYNEIN AXONEMAL HEAVY CHAIN 12"/>
    <property type="match status" value="1"/>
</dbReference>
<dbReference type="GO" id="GO:0051959">
    <property type="term" value="F:dynein light intermediate chain binding"/>
    <property type="evidence" value="ECO:0007669"/>
    <property type="project" value="InterPro"/>
</dbReference>
<dbReference type="GO" id="GO:0007018">
    <property type="term" value="P:microtubule-based movement"/>
    <property type="evidence" value="ECO:0007669"/>
    <property type="project" value="InterPro"/>
</dbReference>
<dbReference type="EMBL" id="VXIV02001593">
    <property type="protein sequence ID" value="KAF6031549.1"/>
    <property type="molecule type" value="Genomic_DNA"/>
</dbReference>
<reference evidence="2" key="1">
    <citation type="submission" date="2020-06" db="EMBL/GenBank/DDBJ databases">
        <title>Draft genome of Bugula neritina, a colonial animal packing powerful symbionts and potential medicines.</title>
        <authorList>
            <person name="Rayko M."/>
        </authorList>
    </citation>
    <scope>NUCLEOTIDE SEQUENCE [LARGE SCALE GENOMIC DNA]</scope>
    <source>
        <strain evidence="2">Kwan_BN1</strain>
    </source>
</reference>
<dbReference type="AlphaFoldDB" id="A0A7J7JYR4"/>
<protein>
    <recommendedName>
        <fullName evidence="1">Dynein heavy chain tail domain-containing protein</fullName>
    </recommendedName>
</protein>
<comment type="caution">
    <text evidence="2">The sequence shown here is derived from an EMBL/GenBank/DDBJ whole genome shotgun (WGS) entry which is preliminary data.</text>
</comment>
<feature type="domain" description="Dynein heavy chain tail" evidence="1">
    <location>
        <begin position="344"/>
        <end position="714"/>
    </location>
</feature>
<feature type="domain" description="Dynein heavy chain tail" evidence="1">
    <location>
        <begin position="111"/>
        <end position="286"/>
    </location>
</feature>
<dbReference type="GO" id="GO:0005858">
    <property type="term" value="C:axonemal dynein complex"/>
    <property type="evidence" value="ECO:0007669"/>
    <property type="project" value="TreeGrafter"/>
</dbReference>
<gene>
    <name evidence="2" type="ORF">EB796_010181</name>
</gene>
<proteinExistence type="predicted"/>